<dbReference type="EMBL" id="WVQY01000011">
    <property type="protein sequence ID" value="NOD32491.1"/>
    <property type="molecule type" value="Genomic_DNA"/>
</dbReference>
<gene>
    <name evidence="2" type="ORF">GS617_19645</name>
</gene>
<feature type="transmembrane region" description="Helical" evidence="1">
    <location>
        <begin position="12"/>
        <end position="31"/>
    </location>
</feature>
<sequence length="228" mass="25570">MPKLSSNRSKFLRATVISIVLLLIVPFILPLRKIDKPEQGNSDRPSTETVCGEGYLPLISRETAVCFVVSPAWSDDKIAWLSEDATSVYWRHQDLEALEIHVPEGTLGISLRAILNPNYSPLKNPQTVSRLYSQVDFIGQEDDDKALLCRESLNPLAAELGGKSCDLLLYVSDDIFAEIRLVTINHHGSVYDWPDVDPKNIKAWRRNILIVQSAVSELVRPLAAKKEH</sequence>
<keyword evidence="1" id="KW-0472">Membrane</keyword>
<comment type="caution">
    <text evidence="2">The sequence shown here is derived from an EMBL/GenBank/DDBJ whole genome shotgun (WGS) entry which is preliminary data.</text>
</comment>
<dbReference type="RefSeq" id="WP_171364541.1">
    <property type="nucleotide sequence ID" value="NZ_WVQY01000011.1"/>
</dbReference>
<dbReference type="Proteomes" id="UP000599383">
    <property type="component" value="Unassembled WGS sequence"/>
</dbReference>
<evidence type="ECO:0000313" key="3">
    <source>
        <dbReference type="Proteomes" id="UP000599383"/>
    </source>
</evidence>
<keyword evidence="1" id="KW-0812">Transmembrane</keyword>
<evidence type="ECO:0000256" key="1">
    <source>
        <dbReference type="SAM" id="Phobius"/>
    </source>
</evidence>
<name>A0ABX1WGT9_9RHOB</name>
<proteinExistence type="predicted"/>
<keyword evidence="3" id="KW-1185">Reference proteome</keyword>
<protein>
    <submittedName>
        <fullName evidence="2">Uncharacterized protein</fullName>
    </submittedName>
</protein>
<reference evidence="2 3" key="1">
    <citation type="submission" date="2019-12" db="EMBL/GenBank/DDBJ databases">
        <title>Ruegeria JWLKs population differentiation of coral mucus and skeleton niches.</title>
        <authorList>
            <person name="Luo D."/>
        </authorList>
    </citation>
    <scope>NUCLEOTIDE SEQUENCE [LARGE SCALE GENOMIC DNA]</scope>
    <source>
        <strain evidence="2 3">HKCCD6238</strain>
    </source>
</reference>
<keyword evidence="1" id="KW-1133">Transmembrane helix</keyword>
<evidence type="ECO:0000313" key="2">
    <source>
        <dbReference type="EMBL" id="NOD32491.1"/>
    </source>
</evidence>
<organism evidence="2 3">
    <name type="scientific">Ruegeria atlantica</name>
    <dbReference type="NCBI Taxonomy" id="81569"/>
    <lineage>
        <taxon>Bacteria</taxon>
        <taxon>Pseudomonadati</taxon>
        <taxon>Pseudomonadota</taxon>
        <taxon>Alphaproteobacteria</taxon>
        <taxon>Rhodobacterales</taxon>
        <taxon>Roseobacteraceae</taxon>
        <taxon>Ruegeria</taxon>
    </lineage>
</organism>
<accession>A0ABX1WGT9</accession>